<organism evidence="2 3">
    <name type="scientific">Ficus carica</name>
    <name type="common">Common fig</name>
    <dbReference type="NCBI Taxonomy" id="3494"/>
    <lineage>
        <taxon>Eukaryota</taxon>
        <taxon>Viridiplantae</taxon>
        <taxon>Streptophyta</taxon>
        <taxon>Embryophyta</taxon>
        <taxon>Tracheophyta</taxon>
        <taxon>Spermatophyta</taxon>
        <taxon>Magnoliopsida</taxon>
        <taxon>eudicotyledons</taxon>
        <taxon>Gunneridae</taxon>
        <taxon>Pentapetalae</taxon>
        <taxon>rosids</taxon>
        <taxon>fabids</taxon>
        <taxon>Rosales</taxon>
        <taxon>Moraceae</taxon>
        <taxon>Ficeae</taxon>
        <taxon>Ficus</taxon>
    </lineage>
</organism>
<feature type="region of interest" description="Disordered" evidence="1">
    <location>
        <begin position="1"/>
        <end position="23"/>
    </location>
</feature>
<reference evidence="2" key="1">
    <citation type="submission" date="2023-07" db="EMBL/GenBank/DDBJ databases">
        <title>draft genome sequence of fig (Ficus carica).</title>
        <authorList>
            <person name="Takahashi T."/>
            <person name="Nishimura K."/>
        </authorList>
    </citation>
    <scope>NUCLEOTIDE SEQUENCE</scope>
</reference>
<proteinExistence type="predicted"/>
<evidence type="ECO:0000256" key="1">
    <source>
        <dbReference type="SAM" id="MobiDB-lite"/>
    </source>
</evidence>
<dbReference type="AlphaFoldDB" id="A0AA88ARP0"/>
<dbReference type="EMBL" id="BTGU01000037">
    <property type="protein sequence ID" value="GMN51358.1"/>
    <property type="molecule type" value="Genomic_DNA"/>
</dbReference>
<gene>
    <name evidence="2" type="ORF">TIFTF001_020522</name>
</gene>
<protein>
    <submittedName>
        <fullName evidence="2">Uncharacterized protein</fullName>
    </submittedName>
</protein>
<sequence>MEVALPLSGQPDDSQWGQSTGGSYLVNRMEPGTELFSLPFSGQQDKGLWSTNTVETAIF</sequence>
<dbReference type="Proteomes" id="UP001187192">
    <property type="component" value="Unassembled WGS sequence"/>
</dbReference>
<evidence type="ECO:0000313" key="2">
    <source>
        <dbReference type="EMBL" id="GMN51358.1"/>
    </source>
</evidence>
<accession>A0AA88ARP0</accession>
<comment type="caution">
    <text evidence="2">The sequence shown here is derived from an EMBL/GenBank/DDBJ whole genome shotgun (WGS) entry which is preliminary data.</text>
</comment>
<name>A0AA88ARP0_FICCA</name>
<feature type="compositionally biased region" description="Polar residues" evidence="1">
    <location>
        <begin position="11"/>
        <end position="22"/>
    </location>
</feature>
<evidence type="ECO:0000313" key="3">
    <source>
        <dbReference type="Proteomes" id="UP001187192"/>
    </source>
</evidence>
<keyword evidence="3" id="KW-1185">Reference proteome</keyword>